<keyword evidence="3" id="KW-1185">Reference proteome</keyword>
<dbReference type="GO" id="GO:0003677">
    <property type="term" value="F:DNA binding"/>
    <property type="evidence" value="ECO:0007669"/>
    <property type="project" value="UniProtKB-KW"/>
</dbReference>
<dbReference type="Pfam" id="PF22679">
    <property type="entry name" value="T1R_D3-like"/>
    <property type="match status" value="1"/>
</dbReference>
<dbReference type="Proteomes" id="UP000032749">
    <property type="component" value="Chromosome"/>
</dbReference>
<organism evidence="2 3">
    <name type="scientific">Oleispira antarctica RB-8</name>
    <dbReference type="NCBI Taxonomy" id="698738"/>
    <lineage>
        <taxon>Bacteria</taxon>
        <taxon>Pseudomonadati</taxon>
        <taxon>Pseudomonadota</taxon>
        <taxon>Gammaproteobacteria</taxon>
        <taxon>Oceanospirillales</taxon>
        <taxon>Oceanospirillaceae</taxon>
        <taxon>Oleispira</taxon>
    </lineage>
</organism>
<feature type="domain" description="Helicase ATP-binding" evidence="1">
    <location>
        <begin position="329"/>
        <end position="534"/>
    </location>
</feature>
<dbReference type="OrthoDB" id="9758243at2"/>
<evidence type="ECO:0000313" key="3">
    <source>
        <dbReference type="Proteomes" id="UP000032749"/>
    </source>
</evidence>
<name>R4YJL7_OLEAN</name>
<dbReference type="PANTHER" id="PTHR42927">
    <property type="entry name" value="HELICASE SUPERFAMILY 1 AND 2 DOMAIN-CONTAINING PROTEIN"/>
    <property type="match status" value="1"/>
</dbReference>
<dbReference type="AlphaFoldDB" id="R4YJL7"/>
<dbReference type="Gene3D" id="3.40.50.300">
    <property type="entry name" value="P-loop containing nucleotide triphosphate hydrolases"/>
    <property type="match status" value="2"/>
</dbReference>
<dbReference type="PROSITE" id="PS51192">
    <property type="entry name" value="HELICASE_ATP_BIND_1"/>
    <property type="match status" value="1"/>
</dbReference>
<evidence type="ECO:0000313" key="2">
    <source>
        <dbReference type="EMBL" id="CCK74506.1"/>
    </source>
</evidence>
<dbReference type="GO" id="GO:0009307">
    <property type="term" value="P:DNA restriction-modification system"/>
    <property type="evidence" value="ECO:0007669"/>
    <property type="project" value="UniProtKB-KW"/>
</dbReference>
<protein>
    <submittedName>
        <fullName evidence="2">Type III restriction enzyme, res subunit</fullName>
    </submittedName>
</protein>
<gene>
    <name evidence="2" type="primary">hsdR</name>
    <name evidence="2" type="ORF">OLEAN_C03300</name>
</gene>
<dbReference type="GO" id="GO:0009035">
    <property type="term" value="F:type I site-specific deoxyribonuclease activity"/>
    <property type="evidence" value="ECO:0007669"/>
    <property type="project" value="UniProtKB-EC"/>
</dbReference>
<dbReference type="InterPro" id="IPR027417">
    <property type="entry name" value="P-loop_NTPase"/>
</dbReference>
<dbReference type="Pfam" id="PF18766">
    <property type="entry name" value="SWI2_SNF2"/>
    <property type="match status" value="1"/>
</dbReference>
<dbReference type="SMART" id="SM00487">
    <property type="entry name" value="DEXDc"/>
    <property type="match status" value="1"/>
</dbReference>
<dbReference type="Gene3D" id="3.90.1570.50">
    <property type="match status" value="1"/>
</dbReference>
<dbReference type="GO" id="GO:0005524">
    <property type="term" value="F:ATP binding"/>
    <property type="evidence" value="ECO:0007669"/>
    <property type="project" value="UniProtKB-KW"/>
</dbReference>
<dbReference type="InterPro" id="IPR007409">
    <property type="entry name" value="Restrct_endonuc_type1_HsdR_N"/>
</dbReference>
<dbReference type="InterPro" id="IPR055180">
    <property type="entry name" value="HsdR_RecA-like_helicase_dom_2"/>
</dbReference>
<dbReference type="Pfam" id="PF04313">
    <property type="entry name" value="HSDR_N"/>
    <property type="match status" value="1"/>
</dbReference>
<dbReference type="EMBL" id="FO203512">
    <property type="protein sequence ID" value="CCK74506.1"/>
    <property type="molecule type" value="Genomic_DNA"/>
</dbReference>
<dbReference type="InterPro" id="IPR014001">
    <property type="entry name" value="Helicase_ATP-bd"/>
</dbReference>
<dbReference type="KEGG" id="oai:OLEAN_C03300"/>
<dbReference type="STRING" id="698738.OLEAN_C03300"/>
<reference evidence="2 3" key="1">
    <citation type="journal article" date="2013" name="Nat. Commun.">
        <title>Genome sequence and functional genomic analysis of the oil-degrading bacterium Oleispira antarctica.</title>
        <authorList>
            <person name="Kube M."/>
            <person name="Chernikova T.N."/>
            <person name="Al-Ramahi Y."/>
            <person name="Beloqui A."/>
            <person name="Lopez-Cortez N."/>
            <person name="Guazzaroni M.E."/>
            <person name="Heipieper H.J."/>
            <person name="Klages S."/>
            <person name="Kotsyurbenko O.R."/>
            <person name="Langer I."/>
            <person name="Nechitaylo T.Y."/>
            <person name="Lunsdorf H."/>
            <person name="Fernandez M."/>
            <person name="Juarez S."/>
            <person name="Ciordia S."/>
            <person name="Singer A."/>
            <person name="Kagan O."/>
            <person name="Egorova O."/>
            <person name="Petit P.A."/>
            <person name="Stogios P."/>
            <person name="Kim Y."/>
            <person name="Tchigvintsev A."/>
            <person name="Flick R."/>
            <person name="Denaro R."/>
            <person name="Genovese M."/>
            <person name="Albar J.P."/>
            <person name="Reva O.N."/>
            <person name="Martinez-Gomariz M."/>
            <person name="Tran H."/>
            <person name="Ferrer M."/>
            <person name="Savchenko A."/>
            <person name="Yakunin A.F."/>
            <person name="Yakimov M.M."/>
            <person name="Golyshina O.V."/>
            <person name="Reinhardt R."/>
            <person name="Golyshin P.N."/>
        </authorList>
    </citation>
    <scope>NUCLEOTIDE SEQUENCE [LARGE SCALE GENOMIC DNA]</scope>
</reference>
<evidence type="ECO:0000259" key="1">
    <source>
        <dbReference type="PROSITE" id="PS51192"/>
    </source>
</evidence>
<proteinExistence type="predicted"/>
<dbReference type="PANTHER" id="PTHR42927:SF1">
    <property type="entry name" value="HELICASE SUPERFAMILY 1 AND 2 DOMAIN-CONTAINING PROTEIN"/>
    <property type="match status" value="1"/>
</dbReference>
<accession>R4YJL7</accession>
<dbReference type="SUPFAM" id="SSF52540">
    <property type="entry name" value="P-loop containing nucleoside triphosphate hydrolases"/>
    <property type="match status" value="1"/>
</dbReference>
<dbReference type="InterPro" id="IPR040980">
    <property type="entry name" value="SWI2_SNF2"/>
</dbReference>
<dbReference type="HOGENOM" id="CLU_010804_0_0_6"/>
<dbReference type="PATRIC" id="fig|698738.3.peg.342"/>
<dbReference type="REBASE" id="65316">
    <property type="entry name" value="OanRB8ORF3330P"/>
</dbReference>
<sequence>MAYYGGDKSTEYVFQNDIIQQMLSNGWLLGKPENYNRDLALYSEDLLAFVKDTQDEQWQKFKAIYPIDTDNKFLERVASQLNKADPNATSKDMRTFGTLGVLRHELRHRGTRFSLCQFKPEHDLNPDTVARYKQNRLRIVPELVYSPWATEQHLADTGAKAKAWRIDLVLFVNGFPVTTLELKSEFKQSVHNALKQYKTTRFATDPATKKPEPLLTFKRGALVHFAVSQYQVYMATRLEGQETFFLPFNKGTADGGAGNDIPKDVHQYGTDYLWNEVLLPDNLLNILARYVHLQIEEKEDWEGRKYKKETLIFPRYHQWDVVNKLVNAAKAEGPGHKYLIQHSAGSGKSNSIAWSAHQLSSLYDDKGHKQFDSVIIVTDRTVLDAQLQDTIYQFEHTDGVVGRINNNEGDGSKSLKLASALENSQPIIIVTIQTFPHVLKAIENSTSLKERNYVVIADEAHSSQTGSTARQLKEVLMMDADKDDDAELSADDILEAAIASRKKSNNLSYLAFTATPKTKTLEMFGRVPDPTQPASKTNKPEAYHVYSMRQAIEEGFILDVLKNYTNYKTAYNLAMKIEAGDDEVESKKAKVKLNQWVRLHDHNISQKVMVIVEHFKDNVMGLLGGQAKAMVVTSSRKEAVRYKTCFDKYLVEKGYDKIQAMIAFSGEVEFTDKDPGSAGIIGEKFTETNMNPGLKGRDMRKAFDSDDYQVMIVANKFQTGFDQPKLCAMYVDKKLGGVECVQTLSRLNRTFPGKADSGTFVLDFFNEPQDILDSFQPYYQTAALDDVSDPDLIFDLFDKLNQAGIFTQTEVNQFCESFLVKSKSNAAIGNICKPAVDRWSKRYISAIDAYKQAKDVFERTKKTGDAVLMANAENSFKDCKKEKDALEIFKKDLGTFVRFYEFMSQIVDYDNKDLEKLSLYARNLSPMLRETVIDEDDIDLNSVVLSHYRLSKIRQQDIQLREAQGEYDLVPGDALGTAKAKDKKEEFLSQIIARLNELFITDELTNTDMVNYAHTVKDKVMENKMVMQQISQNPAAQAMLGDFPKAMDDAILSSSDAHQNQMMQLLSDPSKAAGFAKLVFEMITGPQAGSK</sequence>